<feature type="compositionally biased region" description="Polar residues" evidence="1">
    <location>
        <begin position="189"/>
        <end position="212"/>
    </location>
</feature>
<proteinExistence type="predicted"/>
<reference evidence="2 3" key="1">
    <citation type="submission" date="2023-03" db="EMBL/GenBank/DDBJ databases">
        <title>WGS of Gossypium arboreum.</title>
        <authorList>
            <person name="Yu D."/>
        </authorList>
    </citation>
    <scope>NUCLEOTIDE SEQUENCE [LARGE SCALE GENOMIC DNA]</scope>
    <source>
        <tissue evidence="2">Leaf</tissue>
    </source>
</reference>
<keyword evidence="3" id="KW-1185">Reference proteome</keyword>
<evidence type="ECO:0000256" key="1">
    <source>
        <dbReference type="SAM" id="MobiDB-lite"/>
    </source>
</evidence>
<organism evidence="2 3">
    <name type="scientific">Gossypium arboreum</name>
    <name type="common">Tree cotton</name>
    <name type="synonym">Gossypium nanking</name>
    <dbReference type="NCBI Taxonomy" id="29729"/>
    <lineage>
        <taxon>Eukaryota</taxon>
        <taxon>Viridiplantae</taxon>
        <taxon>Streptophyta</taxon>
        <taxon>Embryophyta</taxon>
        <taxon>Tracheophyta</taxon>
        <taxon>Spermatophyta</taxon>
        <taxon>Magnoliopsida</taxon>
        <taxon>eudicotyledons</taxon>
        <taxon>Gunneridae</taxon>
        <taxon>Pentapetalae</taxon>
        <taxon>rosids</taxon>
        <taxon>malvids</taxon>
        <taxon>Malvales</taxon>
        <taxon>Malvaceae</taxon>
        <taxon>Malvoideae</taxon>
        <taxon>Gossypium</taxon>
    </lineage>
</organism>
<sequence>MASAIEQSSSRRNEEQPEFDLREWGLKARIRHENTVSRRYSGSYIRNFRENTSSFRSNFTISSTASSPGCSLKAGIDPSTYSFTTALKALQARTVYNSLECSPEGFALNSKWNEAEKYICNPLSGEFPVECLSAKTLSGRSFRKLPNKITISAPLFYSSTTLQDDIAHFPIPVLVHHLFAETTAESLTRDVGTQSTPPALSSGSLTPVSTPSILERATHRWGTVNEDSPISNTKSKSDEQVEVKETKEKKEEAAMDKEDDGKIQMREKDEEMKFNCLSWVRKRQRNKHKFTSKIICFPLPKGC</sequence>
<dbReference type="PANTHER" id="PTHR36748">
    <property type="entry name" value="MENTAL RETARDATION GTPASE ACTIVATING PROTEIN"/>
    <property type="match status" value="1"/>
</dbReference>
<dbReference type="Proteomes" id="UP001358586">
    <property type="component" value="Chromosome 11"/>
</dbReference>
<evidence type="ECO:0000313" key="2">
    <source>
        <dbReference type="EMBL" id="KAK5784428.1"/>
    </source>
</evidence>
<protein>
    <submittedName>
        <fullName evidence="2">Uncharacterized protein</fullName>
    </submittedName>
</protein>
<accession>A0ABR0N1K3</accession>
<feature type="compositionally biased region" description="Basic and acidic residues" evidence="1">
    <location>
        <begin position="235"/>
        <end position="266"/>
    </location>
</feature>
<gene>
    <name evidence="2" type="ORF">PVK06_038952</name>
</gene>
<name>A0ABR0N1K3_GOSAR</name>
<dbReference type="PANTHER" id="PTHR36748:SF3">
    <property type="entry name" value="MENTAL RETARDATION GTPASE ACTIVATING PROTEIN"/>
    <property type="match status" value="1"/>
</dbReference>
<feature type="compositionally biased region" description="Polar residues" evidence="1">
    <location>
        <begin position="225"/>
        <end position="234"/>
    </location>
</feature>
<comment type="caution">
    <text evidence="2">The sequence shown here is derived from an EMBL/GenBank/DDBJ whole genome shotgun (WGS) entry which is preliminary data.</text>
</comment>
<dbReference type="EMBL" id="JARKNE010000011">
    <property type="protein sequence ID" value="KAK5784428.1"/>
    <property type="molecule type" value="Genomic_DNA"/>
</dbReference>
<feature type="region of interest" description="Disordered" evidence="1">
    <location>
        <begin position="189"/>
        <end position="266"/>
    </location>
</feature>
<evidence type="ECO:0000313" key="3">
    <source>
        <dbReference type="Proteomes" id="UP001358586"/>
    </source>
</evidence>